<dbReference type="InterPro" id="IPR001650">
    <property type="entry name" value="Helicase_C-like"/>
</dbReference>
<accession>A0A4V4M1I3</accession>
<dbReference type="Pfam" id="PF09349">
    <property type="entry name" value="OHCU_decarbox"/>
    <property type="match status" value="1"/>
</dbReference>
<reference evidence="6 7" key="1">
    <citation type="submission" date="2019-03" db="EMBL/GenBank/DDBJ databases">
        <title>Sequencing 23 genomes of Wallemia ichthyophaga.</title>
        <authorList>
            <person name="Gostincar C."/>
        </authorList>
    </citation>
    <scope>NUCLEOTIDE SEQUENCE [LARGE SCALE GENOMIC DNA]</scope>
    <source>
        <strain evidence="6 7">EXF-8621</strain>
    </source>
</reference>
<keyword evidence="2" id="KW-0378">Hydrolase</keyword>
<dbReference type="EMBL" id="SPOF01000031">
    <property type="protein sequence ID" value="TIB10391.1"/>
    <property type="molecule type" value="Genomic_DNA"/>
</dbReference>
<dbReference type="FunFam" id="3.30.830.10:FF:000031">
    <property type="entry name" value="Putative zinc metalloprotease"/>
    <property type="match status" value="1"/>
</dbReference>
<dbReference type="Proteomes" id="UP000306954">
    <property type="component" value="Unassembled WGS sequence"/>
</dbReference>
<evidence type="ECO:0000256" key="2">
    <source>
        <dbReference type="ARBA" id="ARBA00022806"/>
    </source>
</evidence>
<dbReference type="InterPro" id="IPR006935">
    <property type="entry name" value="Helicase/UvrB_N"/>
</dbReference>
<evidence type="ECO:0000259" key="5">
    <source>
        <dbReference type="PROSITE" id="PS51194"/>
    </source>
</evidence>
<feature type="domain" description="Helicase C-terminal" evidence="5">
    <location>
        <begin position="1418"/>
        <end position="1562"/>
    </location>
</feature>
<dbReference type="FunFam" id="3.30.830.10:FF:000015">
    <property type="entry name" value="Putative zinc metalloprotease"/>
    <property type="match status" value="1"/>
</dbReference>
<dbReference type="SUPFAM" id="SSF158694">
    <property type="entry name" value="UraD-Like"/>
    <property type="match status" value="1"/>
</dbReference>
<dbReference type="PROSITE" id="PS51192">
    <property type="entry name" value="HELICASE_ATP_BIND_1"/>
    <property type="match status" value="1"/>
</dbReference>
<dbReference type="Gene3D" id="3.30.830.10">
    <property type="entry name" value="Metalloenzyme, LuxS/M16 peptidase-like"/>
    <property type="match status" value="4"/>
</dbReference>
<dbReference type="Gene3D" id="3.40.50.300">
    <property type="entry name" value="P-loop containing nucleotide triphosphate hydrolases"/>
    <property type="match status" value="2"/>
</dbReference>
<dbReference type="PROSITE" id="PS51194">
    <property type="entry name" value="HELICASE_CTER"/>
    <property type="match status" value="1"/>
</dbReference>
<dbReference type="SMART" id="SM00487">
    <property type="entry name" value="DEXDc"/>
    <property type="match status" value="1"/>
</dbReference>
<dbReference type="InterPro" id="IPR014001">
    <property type="entry name" value="Helicase_ATP-bd"/>
</dbReference>
<protein>
    <recommendedName>
        <fullName evidence="8">Mitochondrial presequence protease</fullName>
    </recommendedName>
</protein>
<dbReference type="SMART" id="SM00490">
    <property type="entry name" value="HELICc"/>
    <property type="match status" value="1"/>
</dbReference>
<dbReference type="Pfam" id="PF00675">
    <property type="entry name" value="Peptidase_M16"/>
    <property type="match status" value="1"/>
</dbReference>
<dbReference type="InterPro" id="IPR027417">
    <property type="entry name" value="P-loop_NTPase"/>
</dbReference>
<feature type="domain" description="Helicase ATP-binding" evidence="4">
    <location>
        <begin position="1195"/>
        <end position="1362"/>
    </location>
</feature>
<dbReference type="FunFam" id="3.30.830.10:FF:000036">
    <property type="entry name" value="Putative zinc metalloprotease"/>
    <property type="match status" value="1"/>
</dbReference>
<dbReference type="GO" id="GO:0005524">
    <property type="term" value="F:ATP binding"/>
    <property type="evidence" value="ECO:0007669"/>
    <property type="project" value="InterPro"/>
</dbReference>
<dbReference type="InterPro" id="IPR011765">
    <property type="entry name" value="Pept_M16_N"/>
</dbReference>
<organism evidence="6 7">
    <name type="scientific">Wallemia ichthyophaga</name>
    <dbReference type="NCBI Taxonomy" id="245174"/>
    <lineage>
        <taxon>Eukaryota</taxon>
        <taxon>Fungi</taxon>
        <taxon>Dikarya</taxon>
        <taxon>Basidiomycota</taxon>
        <taxon>Wallemiomycotina</taxon>
        <taxon>Wallemiomycetes</taxon>
        <taxon>Wallemiales</taxon>
        <taxon>Wallemiaceae</taxon>
        <taxon>Wallemia</taxon>
    </lineage>
</organism>
<evidence type="ECO:0000313" key="7">
    <source>
        <dbReference type="Proteomes" id="UP000306954"/>
    </source>
</evidence>
<feature type="region of interest" description="Disordered" evidence="3">
    <location>
        <begin position="1770"/>
        <end position="1791"/>
    </location>
</feature>
<dbReference type="Pfam" id="PF04851">
    <property type="entry name" value="ResIII"/>
    <property type="match status" value="1"/>
</dbReference>
<dbReference type="InterPro" id="IPR007863">
    <property type="entry name" value="Peptidase_M16_C"/>
</dbReference>
<evidence type="ECO:0008006" key="8">
    <source>
        <dbReference type="Google" id="ProtNLM"/>
    </source>
</evidence>
<dbReference type="Gene3D" id="1.10.3330.10">
    <property type="entry name" value="Oxo-4-hydroxy-4-carboxy-5-ureidoimidazoline decarboxylase"/>
    <property type="match status" value="1"/>
</dbReference>
<dbReference type="PANTHER" id="PTHR43016:SF16">
    <property type="entry name" value="METALLOPROTEASE, PUTATIVE (AFU_ORTHOLOGUE AFUA_4G07610)-RELATED"/>
    <property type="match status" value="1"/>
</dbReference>
<proteinExistence type="predicted"/>
<dbReference type="Pfam" id="PF00271">
    <property type="entry name" value="Helicase_C"/>
    <property type="match status" value="1"/>
</dbReference>
<dbReference type="CDD" id="cd18799">
    <property type="entry name" value="SF2_C_EcoAI-like"/>
    <property type="match status" value="1"/>
</dbReference>
<dbReference type="InterPro" id="IPR018020">
    <property type="entry name" value="OHCU_decarboxylase"/>
</dbReference>
<dbReference type="PANTHER" id="PTHR43016">
    <property type="entry name" value="PRESEQUENCE PROTEASE"/>
    <property type="match status" value="1"/>
</dbReference>
<keyword evidence="2" id="KW-0547">Nucleotide-binding</keyword>
<keyword evidence="2" id="KW-0347">Helicase</keyword>
<comment type="caution">
    <text evidence="6">The sequence shown here is derived from an EMBL/GenBank/DDBJ whole genome shotgun (WGS) entry which is preliminary data.</text>
</comment>
<name>A0A4V4M1I3_WALIC</name>
<dbReference type="GO" id="GO:0046872">
    <property type="term" value="F:metal ion binding"/>
    <property type="evidence" value="ECO:0007669"/>
    <property type="project" value="InterPro"/>
</dbReference>
<evidence type="ECO:0000313" key="6">
    <source>
        <dbReference type="EMBL" id="TIB10391.1"/>
    </source>
</evidence>
<dbReference type="InterPro" id="IPR036778">
    <property type="entry name" value="OHCU_decarboxylase_sf"/>
</dbReference>
<dbReference type="GO" id="GO:0016787">
    <property type="term" value="F:hydrolase activity"/>
    <property type="evidence" value="ECO:0007669"/>
    <property type="project" value="InterPro"/>
</dbReference>
<keyword evidence="2" id="KW-0067">ATP-binding</keyword>
<dbReference type="GO" id="GO:0006144">
    <property type="term" value="P:purine nucleobase metabolic process"/>
    <property type="evidence" value="ECO:0007669"/>
    <property type="project" value="UniProtKB-KW"/>
</dbReference>
<sequence length="1791" mass="200254">MLVPQLSEYIKSGSSSYLECLDVASNIVNTWNSAEKALFVNSHPRIGQVSGLSSLSAAEQAAQKTPENVLQRLNTLNNAYENKFPKLRFITFVNGRTRAEIVPEIEHLLALTNGTQEFGTERWNTELQRDLDAIWLIAKARTEAANLSQRVDYAPVHLERWRSRVTGLSVAQVKHESPMCEANFVVPTEIFDDSGCPHTLEHLVFLGSKLYPYKGVLDTLANRAFAAGTNAWTDTDQTVYTLQTAGYEGFLRMLPVYMDHLLRPTITDAGYTTEIHHINESGDDAGVVYSEMQGRSTSPFDLMEDKQRGLIYPKNSAYRSETGGRMEALRVLTADKVRDFHKKYYAPHNLSLVVTGDIPTDKLLDVMQNVIEPRIISDAKERGIEIGVKPRGWKRPFVETPSAEPLKLQKTERAVAEFPEQDESVGEVELSWVGGKTNDFLHTKALDILGTYLTDSAISPLQKHLVEIASPYCTDINIYNRERVCNDTIHFNLASVPTTEIDNVEGKLMEILNNIVKEGFDMDRMALVLKRDRVKLLDMAERQAASAFAYMFIADHLYGDAEGKDLQDSLAEMKRCDILSQWTSDDWAQLLKKSFIDAPFINVKGKPSATLAKTLEENEQKRLDEQRRSLGEEGIKKAKKVFDDAQVENNKEIPDDMIKSFEVPSTDSISWIPIESARQEYKKASITSPTNNELRKHIESDPSKPPIFVQYDHGKSSFTSIRIYLSTNELPKHLRPYASLFLSTFFSLPVKRRDGTMLSHEAVVRSLDETTLEHDINFGSRGTFAELLQVSVKVEKQYYEASIEWLSDLLTGSVFDVERLKVTAAKIQQGLPEQKREGDTVVWAMSTSLMFDSLQQANAVLEQSEFNPTVIKRLEDDPKGVISDLEEFRRCVVQPNGIRVSVAGNVMGLERPQEPWAKYFPEENNKPLASVPWVKDFKLPLGQNPSKKAVVVPLPSIESSFSVHTAKGVEGYDHPDIPALMVTLGTLNALESYLWRYIRGTGLAYGASITQNPESGLMMFTVYKAPNAFRAYEEGGKVVKGLVDGSIALEDTTLESSISSLCFSMTSREATIGSAALSSFVNQIFKEVPQDYNKQLLAKFREVKKEDVMDVLRRYIAPLFNADTSSAVIVSGPSKVEGMEESLRKEGFDVERRTLDVEDVEDSDGSASDASVIPEKFTLRPYQEAAIASVMDALNRPKHPKSRLGVSSPTGSGKTRMFVELARRLSESKPGKVLVIVNGIELASQAYDAFVSGWPSASVEMDQSASVATGDADVTIATFQTLIRPGRMSKYDPADFKLLLVDEAHHAAARSYVDILAHFDPSIHGEQDSVTGSKVPIVGFSATFSRHDSLALGKVFEEIVFHKDFLDMIKERWLSNVTFTTVKTDIDLSQVKISERTNDYTVTSLSPILNTPSVRRVVLAAYLDKCSDRRSTLIFCADLKHVHNLTADFRDAGIDARFIHSGTPPKERVKILRDFKEYRYPVLLNCAVLTEGADIPNIDCILLCRPTRSRNLFSQMIGRGMRVAQGKTECKILDVAASLDKVGDISAAPSLEGLDMTEFDRVDSKAVEGDVKNDLSEHPLFKEENEQNIVPHADYITFTDFDDPRALFESLKNKHSDNVYNQSQNAWVDCRGGFYVLSCQQAGDLRIEHTGEGKYTASHKPTNVPLQDAKRVGLAPFRRPITLVHDVDFKLAIRASDKLATEKLMRGKAALIRRDAPWRRAPATKSQLDALTKRLKGGFNTDLLKGEAADMITKLMNGYKKRAEKQQKQALKEVKISEKKRRHSVQVGPLV</sequence>
<dbReference type="SUPFAM" id="SSF52540">
    <property type="entry name" value="P-loop containing nucleoside triphosphate hydrolases"/>
    <property type="match status" value="1"/>
</dbReference>
<dbReference type="SUPFAM" id="SSF63411">
    <property type="entry name" value="LuxS/MPP-like metallohydrolase"/>
    <property type="match status" value="4"/>
</dbReference>
<dbReference type="InterPro" id="IPR011249">
    <property type="entry name" value="Metalloenz_LuxS/M16"/>
</dbReference>
<dbReference type="GO" id="GO:0003677">
    <property type="term" value="F:DNA binding"/>
    <property type="evidence" value="ECO:0007669"/>
    <property type="project" value="InterPro"/>
</dbReference>
<keyword evidence="1" id="KW-0659">Purine metabolism</keyword>
<evidence type="ECO:0000259" key="4">
    <source>
        <dbReference type="PROSITE" id="PS51192"/>
    </source>
</evidence>
<dbReference type="Pfam" id="PF05193">
    <property type="entry name" value="Peptidase_M16_C"/>
    <property type="match status" value="1"/>
</dbReference>
<gene>
    <name evidence="6" type="ORF">E3P90_02853</name>
</gene>
<evidence type="ECO:0000256" key="1">
    <source>
        <dbReference type="ARBA" id="ARBA00022631"/>
    </source>
</evidence>
<dbReference type="GO" id="GO:0004386">
    <property type="term" value="F:helicase activity"/>
    <property type="evidence" value="ECO:0007669"/>
    <property type="project" value="UniProtKB-KW"/>
</dbReference>
<evidence type="ECO:0000256" key="3">
    <source>
        <dbReference type="SAM" id="MobiDB-lite"/>
    </source>
</evidence>